<evidence type="ECO:0000313" key="1">
    <source>
        <dbReference type="EMBL" id="GLT24814.1"/>
    </source>
</evidence>
<comment type="caution">
    <text evidence="1">The sequence shown here is derived from an EMBL/GenBank/DDBJ whole genome shotgun (WGS) entry which is preliminary data.</text>
</comment>
<proteinExistence type="predicted"/>
<protein>
    <recommendedName>
        <fullName evidence="3">TIGR02281 family clan AA aspartic protease</fullName>
    </recommendedName>
</protein>
<accession>A0ABQ6FIY1</accession>
<sequence>MARVPSIRFGGFEVRNAQVAVMPALGEHALLGMNVLRHFSLVQQGGTLTISPGAAR</sequence>
<keyword evidence="2" id="KW-1185">Reference proteome</keyword>
<gene>
    <name evidence="1" type="ORF">GCM10007933_43220</name>
</gene>
<reference evidence="2" key="1">
    <citation type="journal article" date="2019" name="Int. J. Syst. Evol. Microbiol.">
        <title>The Global Catalogue of Microorganisms (GCM) 10K type strain sequencing project: providing services to taxonomists for standard genome sequencing and annotation.</title>
        <authorList>
            <consortium name="The Broad Institute Genomics Platform"/>
            <consortium name="The Broad Institute Genome Sequencing Center for Infectious Disease"/>
            <person name="Wu L."/>
            <person name="Ma J."/>
        </authorList>
    </citation>
    <scope>NUCLEOTIDE SEQUENCE [LARGE SCALE GENOMIC DNA]</scope>
    <source>
        <strain evidence="2">NBRC 102407</strain>
    </source>
</reference>
<dbReference type="InterPro" id="IPR021109">
    <property type="entry name" value="Peptidase_aspartic_dom_sf"/>
</dbReference>
<dbReference type="Gene3D" id="2.40.70.10">
    <property type="entry name" value="Acid Proteases"/>
    <property type="match status" value="1"/>
</dbReference>
<dbReference type="EMBL" id="BSPX01000232">
    <property type="protein sequence ID" value="GLT24814.1"/>
    <property type="molecule type" value="Genomic_DNA"/>
</dbReference>
<name>A0ABQ6FIY1_9RHOO</name>
<organism evidence="1 2">
    <name type="scientific">Zoogloea oryzae</name>
    <dbReference type="NCBI Taxonomy" id="310767"/>
    <lineage>
        <taxon>Bacteria</taxon>
        <taxon>Pseudomonadati</taxon>
        <taxon>Pseudomonadota</taxon>
        <taxon>Betaproteobacteria</taxon>
        <taxon>Rhodocyclales</taxon>
        <taxon>Zoogloeaceae</taxon>
        <taxon>Zoogloea</taxon>
    </lineage>
</organism>
<dbReference type="Proteomes" id="UP001157167">
    <property type="component" value="Unassembled WGS sequence"/>
</dbReference>
<evidence type="ECO:0008006" key="3">
    <source>
        <dbReference type="Google" id="ProtNLM"/>
    </source>
</evidence>
<evidence type="ECO:0000313" key="2">
    <source>
        <dbReference type="Proteomes" id="UP001157167"/>
    </source>
</evidence>